<organism evidence="1 2">
    <name type="scientific">Exophiala aquamarina CBS 119918</name>
    <dbReference type="NCBI Taxonomy" id="1182545"/>
    <lineage>
        <taxon>Eukaryota</taxon>
        <taxon>Fungi</taxon>
        <taxon>Dikarya</taxon>
        <taxon>Ascomycota</taxon>
        <taxon>Pezizomycotina</taxon>
        <taxon>Eurotiomycetes</taxon>
        <taxon>Chaetothyriomycetidae</taxon>
        <taxon>Chaetothyriales</taxon>
        <taxon>Herpotrichiellaceae</taxon>
        <taxon>Exophiala</taxon>
    </lineage>
</organism>
<reference evidence="1 2" key="1">
    <citation type="submission" date="2013-03" db="EMBL/GenBank/DDBJ databases">
        <title>The Genome Sequence of Exophiala aquamarina CBS 119918.</title>
        <authorList>
            <consortium name="The Broad Institute Genomics Platform"/>
            <person name="Cuomo C."/>
            <person name="de Hoog S."/>
            <person name="Gorbushina A."/>
            <person name="Walker B."/>
            <person name="Young S.K."/>
            <person name="Zeng Q."/>
            <person name="Gargeya S."/>
            <person name="Fitzgerald M."/>
            <person name="Haas B."/>
            <person name="Abouelleil A."/>
            <person name="Allen A.W."/>
            <person name="Alvarado L."/>
            <person name="Arachchi H.M."/>
            <person name="Berlin A.M."/>
            <person name="Chapman S.B."/>
            <person name="Gainer-Dewar J."/>
            <person name="Goldberg J."/>
            <person name="Griggs A."/>
            <person name="Gujja S."/>
            <person name="Hansen M."/>
            <person name="Howarth C."/>
            <person name="Imamovic A."/>
            <person name="Ireland A."/>
            <person name="Larimer J."/>
            <person name="McCowan C."/>
            <person name="Murphy C."/>
            <person name="Pearson M."/>
            <person name="Poon T.W."/>
            <person name="Priest M."/>
            <person name="Roberts A."/>
            <person name="Saif S."/>
            <person name="Shea T."/>
            <person name="Sisk P."/>
            <person name="Sykes S."/>
            <person name="Wortman J."/>
            <person name="Nusbaum C."/>
            <person name="Birren B."/>
        </authorList>
    </citation>
    <scope>NUCLEOTIDE SEQUENCE [LARGE SCALE GENOMIC DNA]</scope>
    <source>
        <strain evidence="1 2">CBS 119918</strain>
    </source>
</reference>
<evidence type="ECO:0000313" key="2">
    <source>
        <dbReference type="Proteomes" id="UP000027920"/>
    </source>
</evidence>
<accession>A0A072P860</accession>
<dbReference type="EMBL" id="AMGV01000007">
    <property type="protein sequence ID" value="KEF55478.1"/>
    <property type="molecule type" value="Genomic_DNA"/>
</dbReference>
<protein>
    <recommendedName>
        <fullName evidence="3">Amidohydrolase-related domain-containing protein</fullName>
    </recommendedName>
</protein>
<name>A0A072P860_9EURO</name>
<gene>
    <name evidence="1" type="ORF">A1O9_08228</name>
</gene>
<dbReference type="GeneID" id="25283141"/>
<evidence type="ECO:0008006" key="3">
    <source>
        <dbReference type="Google" id="ProtNLM"/>
    </source>
</evidence>
<dbReference type="VEuPathDB" id="FungiDB:A1O9_08228"/>
<dbReference type="AlphaFoldDB" id="A0A072P860"/>
<evidence type="ECO:0000313" key="1">
    <source>
        <dbReference type="EMBL" id="KEF55478.1"/>
    </source>
</evidence>
<dbReference type="HOGENOM" id="CLU_2606033_0_0_1"/>
<dbReference type="OrthoDB" id="2832284at2759"/>
<keyword evidence="2" id="KW-1185">Reference proteome</keyword>
<dbReference type="RefSeq" id="XP_013258068.1">
    <property type="nucleotide sequence ID" value="XM_013402614.1"/>
</dbReference>
<sequence>MQYPLIKDLGTPTEHLPYATDFPYTTRKDSTGCFQAGYDEPKKFGLFDDTAMENVVRNNALKVFPEISEKFKKLEAASE</sequence>
<proteinExistence type="predicted"/>
<dbReference type="Proteomes" id="UP000027920">
    <property type="component" value="Unassembled WGS sequence"/>
</dbReference>
<comment type="caution">
    <text evidence="1">The sequence shown here is derived from an EMBL/GenBank/DDBJ whole genome shotgun (WGS) entry which is preliminary data.</text>
</comment>